<dbReference type="Proteomes" id="UP000651085">
    <property type="component" value="Unassembled WGS sequence"/>
</dbReference>
<protein>
    <recommendedName>
        <fullName evidence="5">RHS repeat-associated core domain-containing protein</fullName>
    </recommendedName>
</protein>
<keyword evidence="4" id="KW-1185">Reference proteome</keyword>
<proteinExistence type="predicted"/>
<name>A0A926F3Q5_9BACT</name>
<feature type="signal peptide" evidence="2">
    <location>
        <begin position="1"/>
        <end position="19"/>
    </location>
</feature>
<gene>
    <name evidence="3" type="ORF">H8744_05975</name>
</gene>
<feature type="region of interest" description="Disordered" evidence="1">
    <location>
        <begin position="269"/>
        <end position="297"/>
    </location>
</feature>
<dbReference type="Gene3D" id="2.180.10.10">
    <property type="entry name" value="RHS repeat-associated core"/>
    <property type="match status" value="1"/>
</dbReference>
<dbReference type="AlphaFoldDB" id="A0A926F3Q5"/>
<dbReference type="RefSeq" id="WP_262433978.1">
    <property type="nucleotide sequence ID" value="NZ_JACRTF010000001.1"/>
</dbReference>
<evidence type="ECO:0000313" key="4">
    <source>
        <dbReference type="Proteomes" id="UP000651085"/>
    </source>
</evidence>
<comment type="caution">
    <text evidence="3">The sequence shown here is derived from an EMBL/GenBank/DDBJ whole genome shotgun (WGS) entry which is preliminary data.</text>
</comment>
<evidence type="ECO:0000313" key="3">
    <source>
        <dbReference type="EMBL" id="MBC8592806.1"/>
    </source>
</evidence>
<reference evidence="3" key="1">
    <citation type="submission" date="2020-08" db="EMBL/GenBank/DDBJ databases">
        <title>Genome public.</title>
        <authorList>
            <person name="Liu C."/>
            <person name="Sun Q."/>
        </authorList>
    </citation>
    <scope>NUCLEOTIDE SEQUENCE</scope>
    <source>
        <strain evidence="3">N12</strain>
    </source>
</reference>
<keyword evidence="2" id="KW-0732">Signal</keyword>
<dbReference type="EMBL" id="JACRTF010000001">
    <property type="protein sequence ID" value="MBC8592806.1"/>
    <property type="molecule type" value="Genomic_DNA"/>
</dbReference>
<evidence type="ECO:0000256" key="1">
    <source>
        <dbReference type="SAM" id="MobiDB-lite"/>
    </source>
</evidence>
<accession>A0A926F3Q5</accession>
<feature type="chain" id="PRO_5039042263" description="RHS repeat-associated core domain-containing protein" evidence="2">
    <location>
        <begin position="20"/>
        <end position="317"/>
    </location>
</feature>
<evidence type="ECO:0008006" key="5">
    <source>
        <dbReference type="Google" id="ProtNLM"/>
    </source>
</evidence>
<organism evidence="3 4">
    <name type="scientific">Jilunia laotingensis</name>
    <dbReference type="NCBI Taxonomy" id="2763675"/>
    <lineage>
        <taxon>Bacteria</taxon>
        <taxon>Pseudomonadati</taxon>
        <taxon>Bacteroidota</taxon>
        <taxon>Bacteroidia</taxon>
        <taxon>Bacteroidales</taxon>
        <taxon>Bacteroidaceae</taxon>
        <taxon>Jilunia</taxon>
    </lineage>
</organism>
<sequence>MKKIIFAFILLCGFAFANAQTAKNPFEKYGFKKVRAYSFSKGEFEEFHDNKEIVEIGSVLYNTKTKKVVGYVKATDKDVPAATPAMSIDPLCEKYPWISPYAYCMNNPIRFIDPDGLDVYRFDDKTGTFHLMETNDDATDKVMGYHQNKAGDWVQNKGFFQIKTRMDGIEKGILNDGINFKTDNNLIEIGGEGQPTLEGVQSFVVDLSEMVGKEIGGYDIANKGSDSPSYVHIGKYKNNKYNESVKSYYPYRDYSSKLDMNSVYEHTDWHTHPSRASDSDRSQDSERDKKMKLKTQRDHPHVKKFIILTKGFSPISY</sequence>
<evidence type="ECO:0000256" key="2">
    <source>
        <dbReference type="SAM" id="SignalP"/>
    </source>
</evidence>